<keyword evidence="7" id="KW-1185">Reference proteome</keyword>
<comment type="subcellular location">
    <subcellularLocation>
        <location evidence="1">Membrane</location>
        <topology evidence="1">Multi-pass membrane protein</topology>
    </subcellularLocation>
</comment>
<proteinExistence type="predicted"/>
<keyword evidence="2" id="KW-0812">Transmembrane</keyword>
<dbReference type="Pfam" id="PF00916">
    <property type="entry name" value="Sulfate_transp"/>
    <property type="match status" value="1"/>
</dbReference>
<feature type="domain" description="SLC26A/SulP transporter" evidence="5">
    <location>
        <begin position="22"/>
        <end position="55"/>
    </location>
</feature>
<accession>A0A6G1E0J3</accession>
<evidence type="ECO:0000256" key="2">
    <source>
        <dbReference type="ARBA" id="ARBA00022692"/>
    </source>
</evidence>
<evidence type="ECO:0000313" key="6">
    <source>
        <dbReference type="EMBL" id="KAF0918096.1"/>
    </source>
</evidence>
<dbReference type="EMBL" id="SPHZ02000005">
    <property type="protein sequence ID" value="KAF0918096.1"/>
    <property type="molecule type" value="Genomic_DNA"/>
</dbReference>
<name>A0A6G1E0J3_9ORYZ</name>
<dbReference type="AlphaFoldDB" id="A0A6G1E0J3"/>
<evidence type="ECO:0000313" key="7">
    <source>
        <dbReference type="Proteomes" id="UP000479710"/>
    </source>
</evidence>
<protein>
    <recommendedName>
        <fullName evidence="5">SLC26A/SulP transporter domain-containing protein</fullName>
    </recommendedName>
</protein>
<evidence type="ECO:0000256" key="4">
    <source>
        <dbReference type="ARBA" id="ARBA00023136"/>
    </source>
</evidence>
<dbReference type="Proteomes" id="UP000479710">
    <property type="component" value="Unassembled WGS sequence"/>
</dbReference>
<evidence type="ECO:0000259" key="5">
    <source>
        <dbReference type="Pfam" id="PF00916"/>
    </source>
</evidence>
<dbReference type="PANTHER" id="PTHR11814">
    <property type="entry name" value="SULFATE TRANSPORTER"/>
    <property type="match status" value="1"/>
</dbReference>
<dbReference type="GO" id="GO:0016020">
    <property type="term" value="C:membrane"/>
    <property type="evidence" value="ECO:0007669"/>
    <property type="project" value="UniProtKB-SubCell"/>
</dbReference>
<dbReference type="OrthoDB" id="786032at2759"/>
<evidence type="ECO:0000256" key="1">
    <source>
        <dbReference type="ARBA" id="ARBA00004141"/>
    </source>
</evidence>
<evidence type="ECO:0000256" key="3">
    <source>
        <dbReference type="ARBA" id="ARBA00022989"/>
    </source>
</evidence>
<dbReference type="InterPro" id="IPR011547">
    <property type="entry name" value="SLC26A/SulP_dom"/>
</dbReference>
<organism evidence="6 7">
    <name type="scientific">Oryza meyeriana var. granulata</name>
    <dbReference type="NCBI Taxonomy" id="110450"/>
    <lineage>
        <taxon>Eukaryota</taxon>
        <taxon>Viridiplantae</taxon>
        <taxon>Streptophyta</taxon>
        <taxon>Embryophyta</taxon>
        <taxon>Tracheophyta</taxon>
        <taxon>Spermatophyta</taxon>
        <taxon>Magnoliopsida</taxon>
        <taxon>Liliopsida</taxon>
        <taxon>Poales</taxon>
        <taxon>Poaceae</taxon>
        <taxon>BOP clade</taxon>
        <taxon>Oryzoideae</taxon>
        <taxon>Oryzeae</taxon>
        <taxon>Oryzinae</taxon>
        <taxon>Oryza</taxon>
        <taxon>Oryza meyeriana</taxon>
    </lineage>
</organism>
<gene>
    <name evidence="6" type="ORF">E2562_022685</name>
</gene>
<reference evidence="6 7" key="1">
    <citation type="submission" date="2019-11" db="EMBL/GenBank/DDBJ databases">
        <title>Whole genome sequence of Oryza granulata.</title>
        <authorList>
            <person name="Li W."/>
        </authorList>
    </citation>
    <scope>NUCLEOTIDE SEQUENCE [LARGE SCALE GENOMIC DNA]</scope>
    <source>
        <strain evidence="7">cv. Menghai</strain>
        <tissue evidence="6">Leaf</tissue>
    </source>
</reference>
<sequence length="59" mass="6451">MDLENYFVPVLDWAPRYGLAKFKYDLLAGVTIASLAIPQGISYARLANLPPIIGLCLPS</sequence>
<comment type="caution">
    <text evidence="6">The sequence shown here is derived from an EMBL/GenBank/DDBJ whole genome shotgun (WGS) entry which is preliminary data.</text>
</comment>
<keyword evidence="3" id="KW-1133">Transmembrane helix</keyword>
<keyword evidence="4" id="KW-0472">Membrane</keyword>
<dbReference type="GO" id="GO:0055085">
    <property type="term" value="P:transmembrane transport"/>
    <property type="evidence" value="ECO:0007669"/>
    <property type="project" value="InterPro"/>
</dbReference>
<dbReference type="InterPro" id="IPR001902">
    <property type="entry name" value="SLC26A/SulP_fam"/>
</dbReference>